<keyword evidence="4" id="KW-0963">Cytoplasm</keyword>
<evidence type="ECO:0000256" key="3">
    <source>
        <dbReference type="ARBA" id="ARBA00013746"/>
    </source>
</evidence>
<evidence type="ECO:0000256" key="5">
    <source>
        <dbReference type="ARBA" id="ARBA00022737"/>
    </source>
</evidence>
<dbReference type="PROSITE" id="PS50176">
    <property type="entry name" value="ARM_REPEAT"/>
    <property type="match status" value="1"/>
</dbReference>
<comment type="subcellular location">
    <subcellularLocation>
        <location evidence="2">Cytoplasm</location>
    </subcellularLocation>
    <subcellularLocation>
        <location evidence="1">Nucleus</location>
    </subcellularLocation>
</comment>
<dbReference type="GO" id="GO:0043161">
    <property type="term" value="P:proteasome-mediated ubiquitin-dependent protein catabolic process"/>
    <property type="evidence" value="ECO:0007669"/>
    <property type="project" value="TreeGrafter"/>
</dbReference>
<keyword evidence="10" id="KW-1185">Reference proteome</keyword>
<dbReference type="GO" id="GO:0034657">
    <property type="term" value="C:GID complex"/>
    <property type="evidence" value="ECO:0007669"/>
    <property type="project" value="TreeGrafter"/>
</dbReference>
<dbReference type="Gene3D" id="1.25.10.10">
    <property type="entry name" value="Leucine-rich Repeat Variant"/>
    <property type="match status" value="2"/>
</dbReference>
<dbReference type="InterPro" id="IPR038739">
    <property type="entry name" value="ARMC8/Vid28"/>
</dbReference>
<dbReference type="PANTHER" id="PTHR15651">
    <property type="entry name" value="ARMADILLO REPEAT-CONTAINING PROTEIN 8"/>
    <property type="match status" value="1"/>
</dbReference>
<evidence type="ECO:0000256" key="7">
    <source>
        <dbReference type="PROSITE-ProRule" id="PRU00103"/>
    </source>
</evidence>
<accession>A0AAV8VP05</accession>
<sequence length="660" mass="72819">MLFEMQPFTAFMNVESSRSYVDDLYSQDPNKCLASIVCIKNSVIGSNRQKESVIAQGIVPRLIYLLKDKTTKVAVRIEAAVTIGSLAKGTEDHIELLVNCGCIEILLEVLEENEPRLVDACLCCLRTLSQQSYSSTRKYSLANLQKLLNFAGPKESLQRQSCVATIISFACKSAAEQNALCSVGAHSILASLLAIQNYSVRIPVVTSLASMCWNNQVVANEISNASCKDIKIPNFLATLISRDRPIEMQLEAARCLTNLHRAGAIQAYDPIITYRTLPCLVRLCQVEHLETHRAVAADTLAYLTEVDSDLQQVAAISNQLVSALVDLLKCSSVAARQAAFRAFASLGANDEDIRKRIIDTKCLMDRVVDGLGDENKDIRLAAVRCLHSLSRSVQQLRTTFQDHSVWRPLMTLLTESPSTELLTAASSALCNLLLEFSPAKEPMIQQGVVQLLATLTSQSDPSLRLNGVWALMNLAFQAEQRVKSQILTALGTDQIFRLLADSDTRVLMKTLGLLRNLVSPRTHTDTMMALHGPQVMQGVVLVLEGPHTPEVKEQALCILGNIADGERARDHIMSNEDVLKKLIDYMTHPAPCLQESAVFCINNLTRRGEPGAIERQTRLKDLGVVNILQQLLSTSDTILFNRVKAALTQFADRLAVEYIF</sequence>
<feature type="repeat" description="ARM" evidence="8">
    <location>
        <begin position="57"/>
        <end position="101"/>
    </location>
</feature>
<dbReference type="InterPro" id="IPR016024">
    <property type="entry name" value="ARM-type_fold"/>
</dbReference>
<evidence type="ECO:0000313" key="9">
    <source>
        <dbReference type="EMBL" id="KAJ8915764.1"/>
    </source>
</evidence>
<dbReference type="FunFam" id="1.25.10.10:FF:000061">
    <property type="entry name" value="armadillo repeat-containing protein 8 isoform X1"/>
    <property type="match status" value="1"/>
</dbReference>
<proteinExistence type="predicted"/>
<dbReference type="FunFam" id="1.25.10.10:FF:000070">
    <property type="entry name" value="armadillo repeat-containing protein 8 isoform X1"/>
    <property type="match status" value="1"/>
</dbReference>
<evidence type="ECO:0000256" key="2">
    <source>
        <dbReference type="ARBA" id="ARBA00004496"/>
    </source>
</evidence>
<dbReference type="SUPFAM" id="SSF48371">
    <property type="entry name" value="ARM repeat"/>
    <property type="match status" value="1"/>
</dbReference>
<feature type="repeat" description="HEAT" evidence="7">
    <location>
        <begin position="363"/>
        <end position="399"/>
    </location>
</feature>
<dbReference type="InterPro" id="IPR021133">
    <property type="entry name" value="HEAT_type_2"/>
</dbReference>
<dbReference type="GO" id="GO:0005737">
    <property type="term" value="C:cytoplasm"/>
    <property type="evidence" value="ECO:0007669"/>
    <property type="project" value="UniProtKB-SubCell"/>
</dbReference>
<reference evidence="9 10" key="1">
    <citation type="journal article" date="2023" name="Insect Mol. Biol.">
        <title>Genome sequencing provides insights into the evolution of gene families encoding plant cell wall-degrading enzymes in longhorned beetles.</title>
        <authorList>
            <person name="Shin N.R."/>
            <person name="Okamura Y."/>
            <person name="Kirsch R."/>
            <person name="Pauchet Y."/>
        </authorList>
    </citation>
    <scope>NUCLEOTIDE SEQUENCE [LARGE SCALE GENOMIC DNA]</scope>
    <source>
        <strain evidence="9">EAD_L_NR</strain>
    </source>
</reference>
<evidence type="ECO:0000256" key="1">
    <source>
        <dbReference type="ARBA" id="ARBA00004123"/>
    </source>
</evidence>
<keyword evidence="5" id="KW-0677">Repeat</keyword>
<dbReference type="Proteomes" id="UP001159042">
    <property type="component" value="Unassembled WGS sequence"/>
</dbReference>
<dbReference type="InterPro" id="IPR011989">
    <property type="entry name" value="ARM-like"/>
</dbReference>
<gene>
    <name evidence="9" type="ORF">NQ315_004576</name>
</gene>
<organism evidence="9 10">
    <name type="scientific">Exocentrus adspersus</name>
    <dbReference type="NCBI Taxonomy" id="1586481"/>
    <lineage>
        <taxon>Eukaryota</taxon>
        <taxon>Metazoa</taxon>
        <taxon>Ecdysozoa</taxon>
        <taxon>Arthropoda</taxon>
        <taxon>Hexapoda</taxon>
        <taxon>Insecta</taxon>
        <taxon>Pterygota</taxon>
        <taxon>Neoptera</taxon>
        <taxon>Endopterygota</taxon>
        <taxon>Coleoptera</taxon>
        <taxon>Polyphaga</taxon>
        <taxon>Cucujiformia</taxon>
        <taxon>Chrysomeloidea</taxon>
        <taxon>Cerambycidae</taxon>
        <taxon>Lamiinae</taxon>
        <taxon>Acanthocinini</taxon>
        <taxon>Exocentrus</taxon>
    </lineage>
</organism>
<name>A0AAV8VP05_9CUCU</name>
<dbReference type="EMBL" id="JANEYG010000049">
    <property type="protein sequence ID" value="KAJ8915764.1"/>
    <property type="molecule type" value="Genomic_DNA"/>
</dbReference>
<evidence type="ECO:0000256" key="8">
    <source>
        <dbReference type="PROSITE-ProRule" id="PRU00259"/>
    </source>
</evidence>
<comment type="caution">
    <text evidence="9">The sequence shown here is derived from an EMBL/GenBank/DDBJ whole genome shotgun (WGS) entry which is preliminary data.</text>
</comment>
<evidence type="ECO:0000313" key="10">
    <source>
        <dbReference type="Proteomes" id="UP001159042"/>
    </source>
</evidence>
<dbReference type="PROSITE" id="PS50077">
    <property type="entry name" value="HEAT_REPEAT"/>
    <property type="match status" value="1"/>
</dbReference>
<dbReference type="PANTHER" id="PTHR15651:SF7">
    <property type="entry name" value="ARMADILLO REPEAT-CONTAINING PROTEIN 8"/>
    <property type="match status" value="1"/>
</dbReference>
<dbReference type="SMART" id="SM00185">
    <property type="entry name" value="ARM"/>
    <property type="match status" value="9"/>
</dbReference>
<dbReference type="Pfam" id="PF00514">
    <property type="entry name" value="Arm"/>
    <property type="match status" value="1"/>
</dbReference>
<evidence type="ECO:0000256" key="4">
    <source>
        <dbReference type="ARBA" id="ARBA00022490"/>
    </source>
</evidence>
<evidence type="ECO:0000256" key="6">
    <source>
        <dbReference type="ARBA" id="ARBA00023242"/>
    </source>
</evidence>
<keyword evidence="6" id="KW-0539">Nucleus</keyword>
<dbReference type="AlphaFoldDB" id="A0AAV8VP05"/>
<protein>
    <recommendedName>
        <fullName evidence="3">Armadillo repeat-containing protein 8</fullName>
    </recommendedName>
</protein>
<dbReference type="GO" id="GO:0005634">
    <property type="term" value="C:nucleus"/>
    <property type="evidence" value="ECO:0007669"/>
    <property type="project" value="UniProtKB-SubCell"/>
</dbReference>
<dbReference type="InterPro" id="IPR000225">
    <property type="entry name" value="Armadillo"/>
</dbReference>